<proteinExistence type="predicted"/>
<dbReference type="RefSeq" id="WP_212590587.1">
    <property type="nucleotide sequence ID" value="NZ_FMYP01000119.1"/>
</dbReference>
<protein>
    <submittedName>
        <fullName evidence="1">Uncharacterized protein</fullName>
    </submittedName>
</protein>
<name>A0A1G6TCG2_9BACT</name>
<evidence type="ECO:0000313" key="2">
    <source>
        <dbReference type="Proteomes" id="UP000199452"/>
    </source>
</evidence>
<sequence length="118" mass="13443">SEQIAYCMDKVRSLPINDNLLDYVVPDLLYMRQKVGVDFCVTILNSNEKLCHSSNPDNSESIVCGYKILEILAPVVIGIPVAVDATGFVRVDNYEELLNKARQWFLDNPDYQINKNIY</sequence>
<dbReference type="STRING" id="1640674.SAMN05216323_11193"/>
<organism evidence="1 2">
    <name type="scientific">Williamwhitmania taraxaci</name>
    <dbReference type="NCBI Taxonomy" id="1640674"/>
    <lineage>
        <taxon>Bacteria</taxon>
        <taxon>Pseudomonadati</taxon>
        <taxon>Bacteroidota</taxon>
        <taxon>Bacteroidia</taxon>
        <taxon>Bacteroidales</taxon>
        <taxon>Williamwhitmaniaceae</taxon>
        <taxon>Williamwhitmania</taxon>
    </lineage>
</organism>
<dbReference type="EMBL" id="FMYP01000119">
    <property type="protein sequence ID" value="SDD26822.1"/>
    <property type="molecule type" value="Genomic_DNA"/>
</dbReference>
<dbReference type="Proteomes" id="UP000199452">
    <property type="component" value="Unassembled WGS sequence"/>
</dbReference>
<feature type="non-terminal residue" evidence="1">
    <location>
        <position position="1"/>
    </location>
</feature>
<accession>A0A1G6TCG2</accession>
<reference evidence="1 2" key="1">
    <citation type="submission" date="2016-09" db="EMBL/GenBank/DDBJ databases">
        <authorList>
            <person name="Capua I."/>
            <person name="De Benedictis P."/>
            <person name="Joannis T."/>
            <person name="Lombin L.H."/>
            <person name="Cattoli G."/>
        </authorList>
    </citation>
    <scope>NUCLEOTIDE SEQUENCE [LARGE SCALE GENOMIC DNA]</scope>
    <source>
        <strain evidence="1 2">A7P-90m</strain>
    </source>
</reference>
<dbReference type="AlphaFoldDB" id="A0A1G6TCG2"/>
<evidence type="ECO:0000313" key="1">
    <source>
        <dbReference type="EMBL" id="SDD26822.1"/>
    </source>
</evidence>
<gene>
    <name evidence="1" type="ORF">SAMN05216323_11193</name>
</gene>
<keyword evidence="2" id="KW-1185">Reference proteome</keyword>